<dbReference type="OrthoDB" id="9808936at2"/>
<keyword evidence="14" id="KW-1185">Reference proteome</keyword>
<dbReference type="RefSeq" id="WP_138191928.1">
    <property type="nucleotide sequence ID" value="NZ_VBWP01000009.1"/>
</dbReference>
<dbReference type="EC" id="2.4.1.227" evidence="10"/>
<dbReference type="InterPro" id="IPR007235">
    <property type="entry name" value="Glyco_trans_28_C"/>
</dbReference>
<comment type="pathway">
    <text evidence="10">Cell wall biogenesis; peptidoglycan biosynthesis.</text>
</comment>
<evidence type="ECO:0000313" key="13">
    <source>
        <dbReference type="EMBL" id="TLG72145.1"/>
    </source>
</evidence>
<dbReference type="GO" id="GO:0008360">
    <property type="term" value="P:regulation of cell shape"/>
    <property type="evidence" value="ECO:0007669"/>
    <property type="project" value="UniProtKB-KW"/>
</dbReference>
<evidence type="ECO:0000256" key="5">
    <source>
        <dbReference type="ARBA" id="ARBA00022960"/>
    </source>
</evidence>
<sequence>MRVIVSGGGSGGHIYPALALIEYIRRIEPDAEFLYVGMKTKMEGKIVEQAGIPFEHIAVKGLRGKFTFQNVQAVSLLGAGIVKARKIIKQFKPDLVIGTGGYVSAPVVFAASRMHIATAVFDADHSPGKANSFLAKYADRVFVSYPEAVEKFPHPHRVVVSGNPRGTSAAYYAQKHPKSAHHRKHITVLGGSLGAQRLNEAMIDLLKVAQTYIYDFTFVTGEQYYQEVFAALPEASHKAEILPYTDDTLGLINNSDLVVSRSGATTLAEIAALHTPAILIPSPNVTNGEQLANAKVFEAKGAAILLADEDLSADTLWQAISKVLDHNEQSIMMTSSMAEMAQPDAAEIIYQTMKKVVASKRK</sequence>
<dbReference type="GO" id="GO:0050511">
    <property type="term" value="F:undecaprenyldiphospho-muramoylpentapeptide beta-N-acetylglucosaminyltransferase activity"/>
    <property type="evidence" value="ECO:0007669"/>
    <property type="project" value="UniProtKB-UniRule"/>
</dbReference>
<comment type="similarity">
    <text evidence="10">Belongs to the glycosyltransferase 28 family. MurG subfamily.</text>
</comment>
<dbReference type="GO" id="GO:0051301">
    <property type="term" value="P:cell division"/>
    <property type="evidence" value="ECO:0007669"/>
    <property type="project" value="UniProtKB-KW"/>
</dbReference>
<protein>
    <recommendedName>
        <fullName evidence="10">UDP-N-acetylglucosamine--N-acetylmuramyl-(pentapeptide) pyrophosphoryl-undecaprenol N-acetylglucosamine transferase</fullName>
        <ecNumber evidence="10">2.4.1.227</ecNumber>
    </recommendedName>
    <alternativeName>
        <fullName evidence="10">Undecaprenyl-PP-MurNAc-pentapeptide-UDPGlcNAc GlcNAc transferase</fullName>
    </alternativeName>
</protein>
<dbReference type="Pfam" id="PF04101">
    <property type="entry name" value="Glyco_tran_28_C"/>
    <property type="match status" value="1"/>
</dbReference>
<evidence type="ECO:0000256" key="9">
    <source>
        <dbReference type="ARBA" id="ARBA00023316"/>
    </source>
</evidence>
<dbReference type="UniPathway" id="UPA00219"/>
<proteinExistence type="inferred from homology"/>
<evidence type="ECO:0000256" key="7">
    <source>
        <dbReference type="ARBA" id="ARBA00023136"/>
    </source>
</evidence>
<dbReference type="InterPro" id="IPR006009">
    <property type="entry name" value="GlcNAc_MurG"/>
</dbReference>
<dbReference type="Gene3D" id="3.40.50.2000">
    <property type="entry name" value="Glycogen Phosphorylase B"/>
    <property type="match status" value="2"/>
</dbReference>
<comment type="caution">
    <text evidence="13">The sequence shown here is derived from an EMBL/GenBank/DDBJ whole genome shotgun (WGS) entry which is preliminary data.</text>
</comment>
<evidence type="ECO:0000256" key="8">
    <source>
        <dbReference type="ARBA" id="ARBA00023306"/>
    </source>
</evidence>
<dbReference type="GO" id="GO:0005886">
    <property type="term" value="C:plasma membrane"/>
    <property type="evidence" value="ECO:0007669"/>
    <property type="project" value="UniProtKB-SubCell"/>
</dbReference>
<dbReference type="CDD" id="cd03785">
    <property type="entry name" value="GT28_MurG"/>
    <property type="match status" value="1"/>
</dbReference>
<evidence type="ECO:0000256" key="3">
    <source>
        <dbReference type="ARBA" id="ARBA00022676"/>
    </source>
</evidence>
<evidence type="ECO:0000256" key="4">
    <source>
        <dbReference type="ARBA" id="ARBA00022679"/>
    </source>
</evidence>
<keyword evidence="9 10" id="KW-0961">Cell wall biogenesis/degradation</keyword>
<dbReference type="EMBL" id="VBWP01000009">
    <property type="protein sequence ID" value="TLG72145.1"/>
    <property type="molecule type" value="Genomic_DNA"/>
</dbReference>
<dbReference type="FunCoup" id="A0A5R8Q939">
    <property type="interactions" value="268"/>
</dbReference>
<keyword evidence="2 10" id="KW-0132">Cell division</keyword>
<dbReference type="PANTHER" id="PTHR21015:SF22">
    <property type="entry name" value="GLYCOSYLTRANSFERASE"/>
    <property type="match status" value="1"/>
</dbReference>
<evidence type="ECO:0000256" key="2">
    <source>
        <dbReference type="ARBA" id="ARBA00022618"/>
    </source>
</evidence>
<accession>A0A5R8Q939</accession>
<dbReference type="Proteomes" id="UP000306912">
    <property type="component" value="Unassembled WGS sequence"/>
</dbReference>
<evidence type="ECO:0000256" key="10">
    <source>
        <dbReference type="HAMAP-Rule" id="MF_00033"/>
    </source>
</evidence>
<dbReference type="Pfam" id="PF03033">
    <property type="entry name" value="Glyco_transf_28"/>
    <property type="match status" value="1"/>
</dbReference>
<dbReference type="GO" id="GO:0071555">
    <property type="term" value="P:cell wall organization"/>
    <property type="evidence" value="ECO:0007669"/>
    <property type="project" value="UniProtKB-KW"/>
</dbReference>
<dbReference type="AlphaFoldDB" id="A0A5R8Q939"/>
<evidence type="ECO:0000313" key="14">
    <source>
        <dbReference type="Proteomes" id="UP000306912"/>
    </source>
</evidence>
<name>A0A5R8Q939_9FIRM</name>
<keyword evidence="5 10" id="KW-0133">Cell shape</keyword>
<comment type="function">
    <text evidence="10">Cell wall formation. Catalyzes the transfer of a GlcNAc subunit on undecaprenyl-pyrophosphoryl-MurNAc-pentapeptide (lipid intermediate I) to form undecaprenyl-pyrophosphoryl-MurNAc-(pentapeptide)GlcNAc (lipid intermediate II).</text>
</comment>
<dbReference type="HAMAP" id="MF_00033">
    <property type="entry name" value="MurG"/>
    <property type="match status" value="1"/>
</dbReference>
<feature type="binding site" evidence="10">
    <location>
        <position position="192"/>
    </location>
    <ligand>
        <name>UDP-N-acetyl-alpha-D-glucosamine</name>
        <dbReference type="ChEBI" id="CHEBI:57705"/>
    </ligand>
</feature>
<evidence type="ECO:0000256" key="6">
    <source>
        <dbReference type="ARBA" id="ARBA00022984"/>
    </source>
</evidence>
<feature type="domain" description="Glycosyl transferase family 28 C-terminal" evidence="12">
    <location>
        <begin position="186"/>
        <end position="347"/>
    </location>
</feature>
<organism evidence="13 14">
    <name type="scientific">Culicoidibacter larvae</name>
    <dbReference type="NCBI Taxonomy" id="2579976"/>
    <lineage>
        <taxon>Bacteria</taxon>
        <taxon>Bacillati</taxon>
        <taxon>Bacillota</taxon>
        <taxon>Culicoidibacteria</taxon>
        <taxon>Culicoidibacterales</taxon>
        <taxon>Culicoidibacteraceae</taxon>
        <taxon>Culicoidibacter</taxon>
    </lineage>
</organism>
<evidence type="ECO:0000256" key="1">
    <source>
        <dbReference type="ARBA" id="ARBA00022475"/>
    </source>
</evidence>
<feature type="binding site" evidence="10">
    <location>
        <begin position="10"/>
        <end position="12"/>
    </location>
    <ligand>
        <name>UDP-N-acetyl-alpha-D-glucosamine</name>
        <dbReference type="ChEBI" id="CHEBI:57705"/>
    </ligand>
</feature>
<keyword evidence="1 10" id="KW-1003">Cell membrane</keyword>
<comment type="catalytic activity">
    <reaction evidence="10">
        <text>di-trans,octa-cis-undecaprenyl diphospho-N-acetyl-alpha-D-muramoyl-L-alanyl-D-glutamyl-meso-2,6-diaminopimeloyl-D-alanyl-D-alanine + UDP-N-acetyl-alpha-D-glucosamine = di-trans,octa-cis-undecaprenyl diphospho-[N-acetyl-alpha-D-glucosaminyl-(1-&gt;4)]-N-acetyl-alpha-D-muramoyl-L-alanyl-D-glutamyl-meso-2,6-diaminopimeloyl-D-alanyl-D-alanine + UDP + H(+)</text>
        <dbReference type="Rhea" id="RHEA:31227"/>
        <dbReference type="ChEBI" id="CHEBI:15378"/>
        <dbReference type="ChEBI" id="CHEBI:57705"/>
        <dbReference type="ChEBI" id="CHEBI:58223"/>
        <dbReference type="ChEBI" id="CHEBI:61387"/>
        <dbReference type="ChEBI" id="CHEBI:61388"/>
        <dbReference type="EC" id="2.4.1.227"/>
    </reaction>
</comment>
<keyword evidence="3 10" id="KW-0328">Glycosyltransferase</keyword>
<feature type="binding site" evidence="10">
    <location>
        <position position="290"/>
    </location>
    <ligand>
        <name>UDP-N-acetyl-alpha-D-glucosamine</name>
        <dbReference type="ChEBI" id="CHEBI:57705"/>
    </ligand>
</feature>
<comment type="subcellular location">
    <subcellularLocation>
        <location evidence="10">Cell membrane</location>
        <topology evidence="10">Peripheral membrane protein</topology>
        <orientation evidence="10">Cytoplasmic side</orientation>
    </subcellularLocation>
</comment>
<dbReference type="GO" id="GO:0009252">
    <property type="term" value="P:peptidoglycan biosynthetic process"/>
    <property type="evidence" value="ECO:0007669"/>
    <property type="project" value="UniProtKB-UniRule"/>
</dbReference>
<keyword evidence="7 10" id="KW-0472">Membrane</keyword>
<feature type="domain" description="Glycosyltransferase family 28 N-terminal" evidence="11">
    <location>
        <begin position="3"/>
        <end position="142"/>
    </location>
</feature>
<evidence type="ECO:0000259" key="11">
    <source>
        <dbReference type="Pfam" id="PF03033"/>
    </source>
</evidence>
<keyword evidence="8 10" id="KW-0131">Cell cycle</keyword>
<evidence type="ECO:0000259" key="12">
    <source>
        <dbReference type="Pfam" id="PF04101"/>
    </source>
</evidence>
<keyword evidence="4 10" id="KW-0808">Transferase</keyword>
<dbReference type="GO" id="GO:0051991">
    <property type="term" value="F:UDP-N-acetyl-D-glucosamine:N-acetylmuramoyl-L-alanyl-D-glutamyl-meso-2,6-diaminopimelyl-D-alanyl-D-alanine-diphosphoundecaprenol 4-beta-N-acetylglucosaminlytransferase activity"/>
    <property type="evidence" value="ECO:0007669"/>
    <property type="project" value="RHEA"/>
</dbReference>
<dbReference type="SUPFAM" id="SSF53756">
    <property type="entry name" value="UDP-Glycosyltransferase/glycogen phosphorylase"/>
    <property type="match status" value="1"/>
</dbReference>
<gene>
    <name evidence="10 13" type="primary">murG</name>
    <name evidence="13" type="ORF">FEZ08_09965</name>
</gene>
<keyword evidence="6 10" id="KW-0573">Peptidoglycan synthesis</keyword>
<dbReference type="PANTHER" id="PTHR21015">
    <property type="entry name" value="UDP-N-ACETYLGLUCOSAMINE--N-ACETYLMURAMYL-(PENTAPEPTIDE) PYROPHOSPHORYL-UNDECAPRENOL N-ACETYLGLUCOSAMINE TRANSFERASE 1"/>
    <property type="match status" value="1"/>
</dbReference>
<dbReference type="NCBIfam" id="TIGR01133">
    <property type="entry name" value="murG"/>
    <property type="match status" value="1"/>
</dbReference>
<reference evidence="13 14" key="1">
    <citation type="submission" date="2019-05" db="EMBL/GenBank/DDBJ databases">
        <title>Culicoidintestinum kansasii gen. nov., sp. nov. from the gastrointestinal tract of the biting midge, Culicoides sonorensis.</title>
        <authorList>
            <person name="Neupane S."/>
            <person name="Ghosh A."/>
            <person name="Gunther S."/>
            <person name="Martin K."/>
            <person name="Zurek L."/>
        </authorList>
    </citation>
    <scope>NUCLEOTIDE SEQUENCE [LARGE SCALE GENOMIC DNA]</scope>
    <source>
        <strain evidence="13 14">CS-1</strain>
    </source>
</reference>
<dbReference type="InterPro" id="IPR004276">
    <property type="entry name" value="GlycoTrans_28_N"/>
</dbReference>
<dbReference type="InParanoid" id="A0A5R8Q939"/>
<comment type="caution">
    <text evidence="10">Lacks conserved residue(s) required for the propagation of feature annotation.</text>
</comment>
<dbReference type="GO" id="GO:0005975">
    <property type="term" value="P:carbohydrate metabolic process"/>
    <property type="evidence" value="ECO:0007669"/>
    <property type="project" value="InterPro"/>
</dbReference>